<feature type="compositionally biased region" description="Polar residues" evidence="5">
    <location>
        <begin position="285"/>
        <end position="297"/>
    </location>
</feature>
<keyword evidence="2 4" id="KW-0863">Zinc-finger</keyword>
<evidence type="ECO:0000256" key="2">
    <source>
        <dbReference type="ARBA" id="ARBA00022771"/>
    </source>
</evidence>
<gene>
    <name evidence="7" type="ORF">FH972_013220</name>
</gene>
<dbReference type="InterPro" id="IPR038508">
    <property type="entry name" value="ArfGAP_dom_sf"/>
</dbReference>
<evidence type="ECO:0000256" key="1">
    <source>
        <dbReference type="ARBA" id="ARBA00022723"/>
    </source>
</evidence>
<feature type="region of interest" description="Disordered" evidence="5">
    <location>
        <begin position="141"/>
        <end position="183"/>
    </location>
</feature>
<feature type="compositionally biased region" description="Polar residues" evidence="5">
    <location>
        <begin position="485"/>
        <end position="517"/>
    </location>
</feature>
<proteinExistence type="predicted"/>
<reference evidence="7 8" key="1">
    <citation type="submission" date="2019-06" db="EMBL/GenBank/DDBJ databases">
        <title>A chromosomal-level reference genome of Carpinus fangiana (Coryloideae, Betulaceae).</title>
        <authorList>
            <person name="Yang X."/>
            <person name="Wang Z."/>
            <person name="Zhang L."/>
            <person name="Hao G."/>
            <person name="Liu J."/>
            <person name="Yang Y."/>
        </authorList>
    </citation>
    <scope>NUCLEOTIDE SEQUENCE [LARGE SCALE GENOMIC DNA]</scope>
    <source>
        <strain evidence="7">Cfa_2016G</strain>
        <tissue evidence="7">Leaf</tissue>
    </source>
</reference>
<name>A0A5N6R8J7_9ROSI</name>
<feature type="domain" description="Arf-GAP" evidence="6">
    <location>
        <begin position="12"/>
        <end position="123"/>
    </location>
</feature>
<dbReference type="PANTHER" id="PTHR46085:SF16">
    <property type="entry name" value="ARFGAP_RECO-LIKE ZINC FINGER DOMAIN-CONTAINING PROTEIN"/>
    <property type="match status" value="1"/>
</dbReference>
<protein>
    <recommendedName>
        <fullName evidence="6">Arf-GAP domain-containing protein</fullName>
    </recommendedName>
</protein>
<evidence type="ECO:0000256" key="3">
    <source>
        <dbReference type="ARBA" id="ARBA00022833"/>
    </source>
</evidence>
<feature type="region of interest" description="Disordered" evidence="5">
    <location>
        <begin position="273"/>
        <end position="333"/>
    </location>
</feature>
<dbReference type="PRINTS" id="PR00405">
    <property type="entry name" value="REVINTRACTNG"/>
</dbReference>
<dbReference type="PROSITE" id="PS50115">
    <property type="entry name" value="ARFGAP"/>
    <property type="match status" value="1"/>
</dbReference>
<dbReference type="Proteomes" id="UP000327013">
    <property type="component" value="Chromosome 5"/>
</dbReference>
<dbReference type="SMART" id="SM00105">
    <property type="entry name" value="ArfGap"/>
    <property type="match status" value="1"/>
</dbReference>
<dbReference type="PANTHER" id="PTHR46085">
    <property type="entry name" value="ARFGAP/RECO-RELATED"/>
    <property type="match status" value="1"/>
</dbReference>
<dbReference type="SUPFAM" id="SSF57863">
    <property type="entry name" value="ArfGap/RecO-like zinc finger"/>
    <property type="match status" value="1"/>
</dbReference>
<dbReference type="CDD" id="cd08838">
    <property type="entry name" value="ArfGap_AGFG"/>
    <property type="match status" value="1"/>
</dbReference>
<evidence type="ECO:0000259" key="6">
    <source>
        <dbReference type="PROSITE" id="PS50115"/>
    </source>
</evidence>
<dbReference type="AlphaFoldDB" id="A0A5N6R8J7"/>
<dbReference type="OrthoDB" id="6036at2759"/>
<keyword evidence="3" id="KW-0862">Zinc</keyword>
<organism evidence="7 8">
    <name type="scientific">Carpinus fangiana</name>
    <dbReference type="NCBI Taxonomy" id="176857"/>
    <lineage>
        <taxon>Eukaryota</taxon>
        <taxon>Viridiplantae</taxon>
        <taxon>Streptophyta</taxon>
        <taxon>Embryophyta</taxon>
        <taxon>Tracheophyta</taxon>
        <taxon>Spermatophyta</taxon>
        <taxon>Magnoliopsida</taxon>
        <taxon>eudicotyledons</taxon>
        <taxon>Gunneridae</taxon>
        <taxon>Pentapetalae</taxon>
        <taxon>rosids</taxon>
        <taxon>fabids</taxon>
        <taxon>Fagales</taxon>
        <taxon>Betulaceae</taxon>
        <taxon>Carpinus</taxon>
    </lineage>
</organism>
<feature type="region of interest" description="Disordered" evidence="5">
    <location>
        <begin position="221"/>
        <end position="250"/>
    </location>
</feature>
<keyword evidence="8" id="KW-1185">Reference proteome</keyword>
<evidence type="ECO:0000256" key="4">
    <source>
        <dbReference type="PROSITE-ProRule" id="PRU00288"/>
    </source>
</evidence>
<dbReference type="Gene3D" id="1.10.220.150">
    <property type="entry name" value="Arf GTPase activating protein"/>
    <property type="match status" value="1"/>
</dbReference>
<evidence type="ECO:0000313" key="8">
    <source>
        <dbReference type="Proteomes" id="UP000327013"/>
    </source>
</evidence>
<dbReference type="InterPro" id="IPR037278">
    <property type="entry name" value="ARFGAP/RecO"/>
</dbReference>
<evidence type="ECO:0000313" key="7">
    <source>
        <dbReference type="EMBL" id="KAE8056445.1"/>
    </source>
</evidence>
<dbReference type="InterPro" id="IPR001164">
    <property type="entry name" value="ArfGAP_dom"/>
</dbReference>
<feature type="region of interest" description="Disordered" evidence="5">
    <location>
        <begin position="485"/>
        <end position="532"/>
    </location>
</feature>
<feature type="compositionally biased region" description="Basic and acidic residues" evidence="5">
    <location>
        <begin position="157"/>
        <end position="172"/>
    </location>
</feature>
<accession>A0A5N6R8J7</accession>
<feature type="region of interest" description="Disordered" evidence="5">
    <location>
        <begin position="696"/>
        <end position="720"/>
    </location>
</feature>
<dbReference type="GO" id="GO:0008270">
    <property type="term" value="F:zinc ion binding"/>
    <property type="evidence" value="ECO:0007669"/>
    <property type="project" value="UniProtKB-KW"/>
</dbReference>
<dbReference type="GO" id="GO:0005096">
    <property type="term" value="F:GTPase activator activity"/>
    <property type="evidence" value="ECO:0007669"/>
    <property type="project" value="InterPro"/>
</dbReference>
<keyword evidence="1" id="KW-0479">Metal-binding</keyword>
<dbReference type="Pfam" id="PF01412">
    <property type="entry name" value="ArfGap"/>
    <property type="match status" value="1"/>
</dbReference>
<dbReference type="EMBL" id="CM017325">
    <property type="protein sequence ID" value="KAE8056445.1"/>
    <property type="molecule type" value="Genomic_DNA"/>
</dbReference>
<dbReference type="InterPro" id="IPR044820">
    <property type="entry name" value="AGD14-like"/>
</dbReference>
<sequence length="720" mass="78012">MANRMKEDERIERIIRGLLRHPENRRCINCNGLGPQYVCTNFLTFVCTNCSGVHREFTHRVKSVSMAKFSAEEVSALQAGGNERARQIYFKDWDPQRHSYPDGSNLHRLRDFIKHVYVDRKYTGEKTGIVELPALRLNDKESHSRKVSAYSGGSRSPHYEKRHERRHSERSSPVRTSVDGSIKYYYDERRSPRYAQENSRYGVPRRSSARFEVVDDRFRDHGHGSHRFSNTESKPGIRLPDSQKNMDRSHSPVVRTVKDILGDSITPLQVGELSKATDGPAHNQKIASSGDQGSTDRSPTEHKSRCSGSLIDFNPDSKPTDAETIPQTQQVPHSDNGGYWASFEHPAKEKVQAPSENTLESLLFELSVPSVVPASNNMSERPNNDALSPATGDNIPAGGFSLAASVQQMSALPTSASGSTTVSTSKNMALVPSDGGPLQATDSGICDSAIKIPDKQELSNMQQCHPNASPIADCTPLMQQMSPTFGTPSYQPWISSTLPNRQGPQALSKSDQGTSSGVGAEPLSAETKPSGRKELPADLFTASYSTGTAPVPGWQNGYPYGMGFNMQYYSNAMPVPTFLNSARSANPFDLNDERSQAQAPPFPSMASLQGVLPNVSAANNLLSTSSLGAQSSGLMAPQSPSYASAVSPHSPSFVTDMSPGAYMGLQVHNNVLISRSRGVGGFGSDGAIIGSLNTTQQSTGRYSAPSTPNPFSSMGGNPFG</sequence>
<evidence type="ECO:0000256" key="5">
    <source>
        <dbReference type="SAM" id="MobiDB-lite"/>
    </source>
</evidence>
<dbReference type="FunFam" id="1.10.220.150:FF:000005">
    <property type="entry name" value="Arf-GAP domain and FG repeat-containing protein 1"/>
    <property type="match status" value="1"/>
</dbReference>